<evidence type="ECO:0000259" key="6">
    <source>
        <dbReference type="PROSITE" id="PS50888"/>
    </source>
</evidence>
<keyword evidence="5" id="KW-0539">Nucleus</keyword>
<dbReference type="GO" id="GO:0005634">
    <property type="term" value="C:nucleus"/>
    <property type="evidence" value="ECO:0007669"/>
    <property type="project" value="UniProtKB-SubCell"/>
</dbReference>
<protein>
    <recommendedName>
        <fullName evidence="6">BHLH domain-containing protein</fullName>
    </recommendedName>
</protein>
<feature type="domain" description="BHLH" evidence="6">
    <location>
        <begin position="62"/>
        <end position="116"/>
    </location>
</feature>
<accession>A0AAD5UBQ4</accession>
<dbReference type="Proteomes" id="UP001210925">
    <property type="component" value="Unassembled WGS sequence"/>
</dbReference>
<reference evidence="7" key="1">
    <citation type="submission" date="2020-05" db="EMBL/GenBank/DDBJ databases">
        <title>Phylogenomic resolution of chytrid fungi.</title>
        <authorList>
            <person name="Stajich J.E."/>
            <person name="Amses K."/>
            <person name="Simmons R."/>
            <person name="Seto K."/>
            <person name="Myers J."/>
            <person name="Bonds A."/>
            <person name="Quandt C.A."/>
            <person name="Barry K."/>
            <person name="Liu P."/>
            <person name="Grigoriev I."/>
            <person name="Longcore J.E."/>
            <person name="James T.Y."/>
        </authorList>
    </citation>
    <scope>NUCLEOTIDE SEQUENCE</scope>
    <source>
        <strain evidence="7">PLAUS21</strain>
    </source>
</reference>
<dbReference type="EMBL" id="JADGKB010000110">
    <property type="protein sequence ID" value="KAJ3253413.1"/>
    <property type="molecule type" value="Genomic_DNA"/>
</dbReference>
<dbReference type="InterPro" id="IPR036638">
    <property type="entry name" value="HLH_DNA-bd_sf"/>
</dbReference>
<name>A0AAD5UBQ4_9FUNG</name>
<proteinExistence type="predicted"/>
<dbReference type="PANTHER" id="PTHR15741">
    <property type="entry name" value="BASIC HELIX-LOOP-HELIX ZIP TRANSCRIPTION FACTOR"/>
    <property type="match status" value="1"/>
</dbReference>
<evidence type="ECO:0000256" key="3">
    <source>
        <dbReference type="ARBA" id="ARBA00023125"/>
    </source>
</evidence>
<dbReference type="InterPro" id="IPR052207">
    <property type="entry name" value="Max-like/E-box_TFs"/>
</dbReference>
<keyword evidence="4" id="KW-0804">Transcription</keyword>
<dbReference type="GO" id="GO:0000981">
    <property type="term" value="F:DNA-binding transcription factor activity, RNA polymerase II-specific"/>
    <property type="evidence" value="ECO:0007669"/>
    <property type="project" value="TreeGrafter"/>
</dbReference>
<sequence length="162" mass="18549">MGGVLFDAHAQKNQKPSACETLKIKDRFSIAEKYKYQDNCLIHNYKMHPQMKGKTKEERKEIRKQNHSVIERKRRDRINFCLDQLKTLVPSCSSQQKSNIQKLAVLEQTVAYIMSLHNRLDIENNVDMLPPSPPASDIVWEPASPAASEESINPMAITNLLC</sequence>
<dbReference type="Pfam" id="PF00010">
    <property type="entry name" value="HLH"/>
    <property type="match status" value="1"/>
</dbReference>
<dbReference type="InterPro" id="IPR011598">
    <property type="entry name" value="bHLH_dom"/>
</dbReference>
<dbReference type="Gene3D" id="4.10.280.10">
    <property type="entry name" value="Helix-loop-helix DNA-binding domain"/>
    <property type="match status" value="1"/>
</dbReference>
<dbReference type="AlphaFoldDB" id="A0AAD5UBQ4"/>
<organism evidence="7 8">
    <name type="scientific">Boothiomyces macroporosus</name>
    <dbReference type="NCBI Taxonomy" id="261099"/>
    <lineage>
        <taxon>Eukaryota</taxon>
        <taxon>Fungi</taxon>
        <taxon>Fungi incertae sedis</taxon>
        <taxon>Chytridiomycota</taxon>
        <taxon>Chytridiomycota incertae sedis</taxon>
        <taxon>Chytridiomycetes</taxon>
        <taxon>Rhizophydiales</taxon>
        <taxon>Terramycetaceae</taxon>
        <taxon>Boothiomyces</taxon>
    </lineage>
</organism>
<dbReference type="PROSITE" id="PS50888">
    <property type="entry name" value="BHLH"/>
    <property type="match status" value="1"/>
</dbReference>
<evidence type="ECO:0000256" key="4">
    <source>
        <dbReference type="ARBA" id="ARBA00023163"/>
    </source>
</evidence>
<dbReference type="GO" id="GO:0046983">
    <property type="term" value="F:protein dimerization activity"/>
    <property type="evidence" value="ECO:0007669"/>
    <property type="project" value="InterPro"/>
</dbReference>
<keyword evidence="2" id="KW-0805">Transcription regulation</keyword>
<comment type="subcellular location">
    <subcellularLocation>
        <location evidence="1">Nucleus</location>
    </subcellularLocation>
</comment>
<dbReference type="SMART" id="SM00353">
    <property type="entry name" value="HLH"/>
    <property type="match status" value="1"/>
</dbReference>
<evidence type="ECO:0000256" key="1">
    <source>
        <dbReference type="ARBA" id="ARBA00004123"/>
    </source>
</evidence>
<dbReference type="GO" id="GO:0000978">
    <property type="term" value="F:RNA polymerase II cis-regulatory region sequence-specific DNA binding"/>
    <property type="evidence" value="ECO:0007669"/>
    <property type="project" value="TreeGrafter"/>
</dbReference>
<evidence type="ECO:0000256" key="5">
    <source>
        <dbReference type="ARBA" id="ARBA00023242"/>
    </source>
</evidence>
<gene>
    <name evidence="7" type="ORF">HK103_000682</name>
</gene>
<dbReference type="SUPFAM" id="SSF47459">
    <property type="entry name" value="HLH, helix-loop-helix DNA-binding domain"/>
    <property type="match status" value="1"/>
</dbReference>
<dbReference type="PANTHER" id="PTHR15741:SF27">
    <property type="entry name" value="TRANSCRIPTION FACTOR AP-4"/>
    <property type="match status" value="1"/>
</dbReference>
<evidence type="ECO:0000313" key="7">
    <source>
        <dbReference type="EMBL" id="KAJ3253413.1"/>
    </source>
</evidence>
<comment type="caution">
    <text evidence="7">The sequence shown here is derived from an EMBL/GenBank/DDBJ whole genome shotgun (WGS) entry which is preliminary data.</text>
</comment>
<evidence type="ECO:0000256" key="2">
    <source>
        <dbReference type="ARBA" id="ARBA00023015"/>
    </source>
</evidence>
<keyword evidence="8" id="KW-1185">Reference proteome</keyword>
<evidence type="ECO:0000313" key="8">
    <source>
        <dbReference type="Proteomes" id="UP001210925"/>
    </source>
</evidence>
<keyword evidence="3" id="KW-0238">DNA-binding</keyword>